<dbReference type="InterPro" id="IPR007831">
    <property type="entry name" value="T2SS_GspE_N"/>
</dbReference>
<sequence>MTGPAKALQLIENEDDLRTYIENARNQLHKPVGQLLLEAGMVTQKDLDLAFILQKSHPGMRLGAALVELGLVEELTLQTVLHQQLGVPHINLERFIIQSALLRRLPASIAREHCLLPVMELPSVIVLAGAKIPSQDAYQDLRFLLQKPVMVVIADRMTLLNRIGQHYDRIEEHLEEEARESGVKIADSAEDRRLWLEAEYLAKQTPIVKLVDSFFQEALRMRASDLHIRPRREDVELALRVDGELRTLRIIERHLLPAVVSRIKILATLNIAERRLPQDGRIALKIDGKDLDLRVSIMPTPYGENVVIRLLNPYSAVRAFDQIGYAPEDLRKLDELIRHESGMVLVTGPTGSGKTTTLYAMLQAISRAGLNIVTIEDPVEYHLPNMCQIQLLTSQGFGFPQTLRHVLRQDPDVIMVGEIRDAETAQMAVEAALTGHLVFSTLHTTSACGAIPRLLELGISPQLLKTSLLGVLAQRLVRQNCPNCRVREKIPDIITQRLGLTDLAPFEKGQGCKVCDGYGYLGRRAVYELLEPDDELREHFLPTLSERQLHAKAQAAGMRFMLGHGLELAQQGLVSLTEVYRACA</sequence>
<comment type="caution">
    <text evidence="5">The sequence shown here is derived from an EMBL/GenBank/DDBJ whole genome shotgun (WGS) entry which is preliminary data.</text>
</comment>
<dbReference type="Gene3D" id="3.30.450.90">
    <property type="match status" value="1"/>
</dbReference>
<dbReference type="GO" id="GO:0005886">
    <property type="term" value="C:plasma membrane"/>
    <property type="evidence" value="ECO:0007669"/>
    <property type="project" value="TreeGrafter"/>
</dbReference>
<organism evidence="5 6">
    <name type="scientific">Chitinilyticum piscinae</name>
    <dbReference type="NCBI Taxonomy" id="2866724"/>
    <lineage>
        <taxon>Bacteria</taxon>
        <taxon>Pseudomonadati</taxon>
        <taxon>Pseudomonadota</taxon>
        <taxon>Betaproteobacteria</taxon>
        <taxon>Neisseriales</taxon>
        <taxon>Chitinibacteraceae</taxon>
        <taxon>Chitinilyticum</taxon>
    </lineage>
</organism>
<evidence type="ECO:0000256" key="2">
    <source>
        <dbReference type="ARBA" id="ARBA00022741"/>
    </source>
</evidence>
<dbReference type="Pfam" id="PF05157">
    <property type="entry name" value="MshEN"/>
    <property type="match status" value="1"/>
</dbReference>
<evidence type="ECO:0000259" key="4">
    <source>
        <dbReference type="PROSITE" id="PS00662"/>
    </source>
</evidence>
<reference evidence="5 6" key="1">
    <citation type="submission" date="2020-10" db="EMBL/GenBank/DDBJ databases">
        <title>The genome sequence of Chitinilyticum litopenaei 4Y14.</title>
        <authorList>
            <person name="Liu Y."/>
        </authorList>
    </citation>
    <scope>NUCLEOTIDE SEQUENCE [LARGE SCALE GENOMIC DNA]</scope>
    <source>
        <strain evidence="5 6">4Y14</strain>
    </source>
</reference>
<dbReference type="PROSITE" id="PS00662">
    <property type="entry name" value="T2SP_E"/>
    <property type="match status" value="1"/>
</dbReference>
<keyword evidence="2" id="KW-0547">Nucleotide-binding</keyword>
<dbReference type="CDD" id="cd01129">
    <property type="entry name" value="PulE-GspE-like"/>
    <property type="match status" value="1"/>
</dbReference>
<comment type="similarity">
    <text evidence="1">Belongs to the GSP E family.</text>
</comment>
<dbReference type="InterPro" id="IPR027417">
    <property type="entry name" value="P-loop_NTPase"/>
</dbReference>
<evidence type="ECO:0000313" key="5">
    <source>
        <dbReference type="EMBL" id="MBE9607850.1"/>
    </source>
</evidence>
<dbReference type="InterPro" id="IPR037257">
    <property type="entry name" value="T2SS_E_N_sf"/>
</dbReference>
<name>A0A8J7FV52_9NEIS</name>
<dbReference type="SUPFAM" id="SSF160246">
    <property type="entry name" value="EspE N-terminal domain-like"/>
    <property type="match status" value="1"/>
</dbReference>
<evidence type="ECO:0000313" key="6">
    <source>
        <dbReference type="Proteomes" id="UP000604481"/>
    </source>
</evidence>
<dbReference type="GO" id="GO:0016887">
    <property type="term" value="F:ATP hydrolysis activity"/>
    <property type="evidence" value="ECO:0007669"/>
    <property type="project" value="TreeGrafter"/>
</dbReference>
<accession>A0A8J7FV52</accession>
<dbReference type="PANTHER" id="PTHR30258:SF2">
    <property type="entry name" value="COMG OPERON PROTEIN 1"/>
    <property type="match status" value="1"/>
</dbReference>
<proteinExistence type="inferred from homology"/>
<dbReference type="Gene3D" id="3.30.300.160">
    <property type="entry name" value="Type II secretion system, protein E, N-terminal domain"/>
    <property type="match status" value="1"/>
</dbReference>
<dbReference type="Gene3D" id="3.40.50.300">
    <property type="entry name" value="P-loop containing nucleotide triphosphate hydrolases"/>
    <property type="match status" value="1"/>
</dbReference>
<keyword evidence="3" id="KW-0067">ATP-binding</keyword>
<dbReference type="PANTHER" id="PTHR30258">
    <property type="entry name" value="TYPE II SECRETION SYSTEM PROTEIN GSPE-RELATED"/>
    <property type="match status" value="1"/>
</dbReference>
<evidence type="ECO:0000256" key="1">
    <source>
        <dbReference type="ARBA" id="ARBA00006611"/>
    </source>
</evidence>
<keyword evidence="6" id="KW-1185">Reference proteome</keyword>
<gene>
    <name evidence="5" type="primary">tadA</name>
    <name evidence="5" type="ORF">INR99_00655</name>
</gene>
<dbReference type="GO" id="GO:0005524">
    <property type="term" value="F:ATP binding"/>
    <property type="evidence" value="ECO:0007669"/>
    <property type="project" value="UniProtKB-KW"/>
</dbReference>
<dbReference type="EMBL" id="JADFUA010000001">
    <property type="protein sequence ID" value="MBE9607850.1"/>
    <property type="molecule type" value="Genomic_DNA"/>
</dbReference>
<dbReference type="SMART" id="SM00382">
    <property type="entry name" value="AAA"/>
    <property type="match status" value="1"/>
</dbReference>
<dbReference type="Proteomes" id="UP000604481">
    <property type="component" value="Unassembled WGS sequence"/>
</dbReference>
<feature type="domain" description="Bacterial type II secretion system protein E" evidence="4">
    <location>
        <begin position="407"/>
        <end position="421"/>
    </location>
</feature>
<protein>
    <submittedName>
        <fullName evidence="5">Flp pilus assembly complex ATPase component TadA</fullName>
    </submittedName>
</protein>
<dbReference type="InterPro" id="IPR003593">
    <property type="entry name" value="AAA+_ATPase"/>
</dbReference>
<dbReference type="SUPFAM" id="SSF52540">
    <property type="entry name" value="P-loop containing nucleoside triphosphate hydrolases"/>
    <property type="match status" value="1"/>
</dbReference>
<dbReference type="AlphaFoldDB" id="A0A8J7FV52"/>
<evidence type="ECO:0000256" key="3">
    <source>
        <dbReference type="ARBA" id="ARBA00022840"/>
    </source>
</evidence>
<dbReference type="Pfam" id="PF00437">
    <property type="entry name" value="T2SSE"/>
    <property type="match status" value="1"/>
</dbReference>
<dbReference type="InterPro" id="IPR001482">
    <property type="entry name" value="T2SS/T4SS_dom"/>
</dbReference>
<dbReference type="RefSeq" id="WP_194114362.1">
    <property type="nucleotide sequence ID" value="NZ_JADFUA010000001.1"/>
</dbReference>